<dbReference type="GO" id="GO:0005684">
    <property type="term" value="C:U2-type spliceosomal complex"/>
    <property type="evidence" value="ECO:0007669"/>
    <property type="project" value="TreeGrafter"/>
</dbReference>
<dbReference type="PANTHER" id="PTHR31551:SF1">
    <property type="entry name" value="COILED-COIL DOMAIN-CONTAINING PROTEIN 12"/>
    <property type="match status" value="1"/>
</dbReference>
<feature type="compositionally biased region" description="Polar residues" evidence="1">
    <location>
        <begin position="63"/>
        <end position="73"/>
    </location>
</feature>
<evidence type="ECO:0000256" key="1">
    <source>
        <dbReference type="SAM" id="MobiDB-lite"/>
    </source>
</evidence>
<accession>A0A0M3IIQ9</accession>
<feature type="region of interest" description="Disordered" evidence="1">
    <location>
        <begin position="45"/>
        <end position="73"/>
    </location>
</feature>
<evidence type="ECO:0000313" key="2">
    <source>
        <dbReference type="Proteomes" id="UP000036681"/>
    </source>
</evidence>
<organism evidence="2 3">
    <name type="scientific">Ascaris lumbricoides</name>
    <name type="common">Giant roundworm</name>
    <dbReference type="NCBI Taxonomy" id="6252"/>
    <lineage>
        <taxon>Eukaryota</taxon>
        <taxon>Metazoa</taxon>
        <taxon>Ecdysozoa</taxon>
        <taxon>Nematoda</taxon>
        <taxon>Chromadorea</taxon>
        <taxon>Rhabditida</taxon>
        <taxon>Spirurina</taxon>
        <taxon>Ascaridomorpha</taxon>
        <taxon>Ascaridoidea</taxon>
        <taxon>Ascarididae</taxon>
        <taxon>Ascaris</taxon>
    </lineage>
</organism>
<dbReference type="AlphaFoldDB" id="A0A0M3IIQ9"/>
<proteinExistence type="predicted"/>
<dbReference type="WBParaSite" id="ALUE_0001845501-mRNA-1">
    <property type="protein sequence ID" value="ALUE_0001845501-mRNA-1"/>
    <property type="gene ID" value="ALUE_0001845501"/>
</dbReference>
<keyword evidence="2" id="KW-1185">Reference proteome</keyword>
<dbReference type="PANTHER" id="PTHR31551">
    <property type="entry name" value="PRE-MRNA-SPLICING FACTOR CWF18"/>
    <property type="match status" value="1"/>
</dbReference>
<sequence length="181" mass="20282">MVDDGDTEMISEKSDMEEGDVAEASTTLEKAATDRKRRLLNMKAQMQNDVSKNASHRAENEETGSSNENATIRTFRSYEPLSANLGEKKEDVDLFIVEKEIGEQLADTEDTSVVEQVDISTLAPRKVDWDLKRDVAERMEKLERRTQRAIAELIRRRLADGETELASAVNSGAYTAIQADD</sequence>
<protein>
    <submittedName>
        <fullName evidence="3">Coiled-coil domain-containing protein 12</fullName>
    </submittedName>
</protein>
<dbReference type="Proteomes" id="UP000036681">
    <property type="component" value="Unplaced"/>
</dbReference>
<name>A0A0M3IIQ9_ASCLU</name>
<dbReference type="InterPro" id="IPR013169">
    <property type="entry name" value="mRNA_splic_Cwf18-like"/>
</dbReference>
<reference evidence="3" key="1">
    <citation type="submission" date="2017-02" db="UniProtKB">
        <authorList>
            <consortium name="WormBaseParasite"/>
        </authorList>
    </citation>
    <scope>IDENTIFICATION</scope>
</reference>
<dbReference type="GO" id="GO:0071014">
    <property type="term" value="C:post-mRNA release spliceosomal complex"/>
    <property type="evidence" value="ECO:0007669"/>
    <property type="project" value="TreeGrafter"/>
</dbReference>
<evidence type="ECO:0000313" key="3">
    <source>
        <dbReference type="WBParaSite" id="ALUE_0001845501-mRNA-1"/>
    </source>
</evidence>
<dbReference type="Pfam" id="PF08315">
    <property type="entry name" value="cwf18"/>
    <property type="match status" value="1"/>
</dbReference>
<feature type="region of interest" description="Disordered" evidence="1">
    <location>
        <begin position="1"/>
        <end position="29"/>
    </location>
</feature>